<keyword evidence="3" id="KW-1185">Reference proteome</keyword>
<keyword evidence="1" id="KW-0812">Transmembrane</keyword>
<dbReference type="OrthoDB" id="3821490at2"/>
<accession>D2PTE4</accession>
<evidence type="ECO:0000256" key="1">
    <source>
        <dbReference type="SAM" id="Phobius"/>
    </source>
</evidence>
<feature type="transmembrane region" description="Helical" evidence="1">
    <location>
        <begin position="37"/>
        <end position="58"/>
    </location>
</feature>
<name>D2PTE4_KRIFD</name>
<dbReference type="HOGENOM" id="CLU_1243973_0_0_11"/>
<dbReference type="RefSeq" id="WP_012918017.1">
    <property type="nucleotide sequence ID" value="NC_013729.1"/>
</dbReference>
<organism evidence="2 3">
    <name type="scientific">Kribbella flavida (strain DSM 17836 / JCM 10339 / NBRC 14399)</name>
    <dbReference type="NCBI Taxonomy" id="479435"/>
    <lineage>
        <taxon>Bacteria</taxon>
        <taxon>Bacillati</taxon>
        <taxon>Actinomycetota</taxon>
        <taxon>Actinomycetes</taxon>
        <taxon>Propionibacteriales</taxon>
        <taxon>Kribbellaceae</taxon>
        <taxon>Kribbella</taxon>
    </lineage>
</organism>
<sequence>MNDDELITLLRSAPEPAGPLDPSKVIAGAYRRRRLRVAAGGVVACAAVVAVAATGVVLGGGPARELPIAPPVASTPSPVLTPSARYTFRNTERPIATVPVTGEAPIAGHLFFATRGTRWAVISRAPGASPYEPFGWRKTVGNPNLADARQPGVQSVGAVQTSVFRGERVSTVVYTRGSEAWYGQVNRLAGIPGWIAVWADLKAASQAPGERVSVFAYSADGTLLARYGDAPEPLLR</sequence>
<evidence type="ECO:0000313" key="3">
    <source>
        <dbReference type="Proteomes" id="UP000007967"/>
    </source>
</evidence>
<dbReference type="EMBL" id="CP001736">
    <property type="protein sequence ID" value="ADB29460.1"/>
    <property type="molecule type" value="Genomic_DNA"/>
</dbReference>
<protein>
    <submittedName>
        <fullName evidence="2">Uncharacterized protein</fullName>
    </submittedName>
</protein>
<gene>
    <name evidence="2" type="ordered locus">Kfla_0336</name>
</gene>
<dbReference type="Proteomes" id="UP000007967">
    <property type="component" value="Chromosome"/>
</dbReference>
<dbReference type="AlphaFoldDB" id="D2PTE4"/>
<keyword evidence="1" id="KW-0472">Membrane</keyword>
<reference evidence="3" key="1">
    <citation type="submission" date="2009-09" db="EMBL/GenBank/DDBJ databases">
        <title>The complete genome of Kribbella flavida DSM 17836.</title>
        <authorList>
            <consortium name="US DOE Joint Genome Institute (JGI-PGF)"/>
            <person name="Lucas S."/>
            <person name="Copeland A."/>
            <person name="Lapidus A."/>
            <person name="Glavina del Rio T."/>
            <person name="Dalin E."/>
            <person name="Tice H."/>
            <person name="Bruce D."/>
            <person name="Goodwin L."/>
            <person name="Pitluck S."/>
            <person name="Kyrpides N."/>
            <person name="Mavromatis K."/>
            <person name="Ivanova N."/>
            <person name="Saunders E."/>
            <person name="Brettin T."/>
            <person name="Detter J.C."/>
            <person name="Han C."/>
            <person name="Larimer F."/>
            <person name="Land M."/>
            <person name="Hauser L."/>
            <person name="Markowitz V."/>
            <person name="Cheng J.-F."/>
            <person name="Hugenholtz P."/>
            <person name="Woyke T."/>
            <person name="Wu D."/>
            <person name="Pukall R."/>
            <person name="Klenk H.-P."/>
            <person name="Eisen J.A."/>
        </authorList>
    </citation>
    <scope>NUCLEOTIDE SEQUENCE [LARGE SCALE GENOMIC DNA]</scope>
    <source>
        <strain evidence="3">DSM 17836 / JCM 10339 / NBRC 14399</strain>
    </source>
</reference>
<evidence type="ECO:0000313" key="2">
    <source>
        <dbReference type="EMBL" id="ADB29460.1"/>
    </source>
</evidence>
<proteinExistence type="predicted"/>
<dbReference type="KEGG" id="kfl:Kfla_0336"/>
<reference evidence="2 3" key="2">
    <citation type="journal article" date="2010" name="Stand. Genomic Sci.">
        <title>Complete genome sequence of Kribbella flavida type strain (IFO 14399).</title>
        <authorList>
            <person name="Pukall R."/>
            <person name="Lapidus A."/>
            <person name="Glavina Del Rio T."/>
            <person name="Copeland A."/>
            <person name="Tice H."/>
            <person name="Cheng J.-F."/>
            <person name="Lucas S."/>
            <person name="Chen F."/>
            <person name="Nolan M."/>
            <person name="LaButti K."/>
            <person name="Pati A."/>
            <person name="Ivanova N."/>
            <person name="Mavrommatis K."/>
            <person name="Mikhailova N."/>
            <person name="Pitluck S."/>
            <person name="Bruce D."/>
            <person name="Goodwin L."/>
            <person name="Land M."/>
            <person name="Hauser L."/>
            <person name="Chang Y.-J."/>
            <person name="Jeffries C.D."/>
            <person name="Chen A."/>
            <person name="Palaniappan K."/>
            <person name="Chain P."/>
            <person name="Rohde M."/>
            <person name="Goeker M."/>
            <person name="Bristow J."/>
            <person name="Eisen J.A."/>
            <person name="Markowitz V."/>
            <person name="Hugenholtz P."/>
            <person name="Kyrpides N.C."/>
            <person name="Klenk H.-P."/>
            <person name="Brettin T."/>
        </authorList>
    </citation>
    <scope>NUCLEOTIDE SEQUENCE [LARGE SCALE GENOMIC DNA]</scope>
    <source>
        <strain evidence="3">DSM 17836 / JCM 10339 / NBRC 14399</strain>
    </source>
</reference>
<dbReference type="STRING" id="479435.Kfla_0336"/>
<keyword evidence="1" id="KW-1133">Transmembrane helix</keyword>